<dbReference type="GO" id="GO:0016485">
    <property type="term" value="P:protein processing"/>
    <property type="evidence" value="ECO:0007669"/>
    <property type="project" value="TreeGrafter"/>
</dbReference>
<feature type="domain" description="Peptidase M13 N-terminal" evidence="10">
    <location>
        <begin position="288"/>
        <end position="474"/>
    </location>
</feature>
<evidence type="ECO:0000256" key="5">
    <source>
        <dbReference type="ARBA" id="ARBA00022833"/>
    </source>
</evidence>
<dbReference type="InterPro" id="IPR000718">
    <property type="entry name" value="Peptidase_M13"/>
</dbReference>
<accession>A0AAD9UWN6</accession>
<evidence type="ECO:0000259" key="10">
    <source>
        <dbReference type="Pfam" id="PF05649"/>
    </source>
</evidence>
<evidence type="ECO:0000313" key="12">
    <source>
        <dbReference type="Proteomes" id="UP001249851"/>
    </source>
</evidence>
<dbReference type="SUPFAM" id="SSF55486">
    <property type="entry name" value="Metalloproteases ('zincins'), catalytic domain"/>
    <property type="match status" value="1"/>
</dbReference>
<dbReference type="CDD" id="cd08662">
    <property type="entry name" value="M13"/>
    <property type="match status" value="1"/>
</dbReference>
<feature type="region of interest" description="Disordered" evidence="7">
    <location>
        <begin position="1"/>
        <end position="24"/>
    </location>
</feature>
<organism evidence="11 12">
    <name type="scientific">Acropora cervicornis</name>
    <name type="common">Staghorn coral</name>
    <dbReference type="NCBI Taxonomy" id="6130"/>
    <lineage>
        <taxon>Eukaryota</taxon>
        <taxon>Metazoa</taxon>
        <taxon>Cnidaria</taxon>
        <taxon>Anthozoa</taxon>
        <taxon>Hexacorallia</taxon>
        <taxon>Scleractinia</taxon>
        <taxon>Astrocoeniina</taxon>
        <taxon>Acroporidae</taxon>
        <taxon>Acropora</taxon>
    </lineage>
</organism>
<name>A0AAD9UWN6_ACRCE</name>
<keyword evidence="8" id="KW-1133">Transmembrane helix</keyword>
<keyword evidence="8" id="KW-0812">Transmembrane</keyword>
<dbReference type="EMBL" id="JARQWQ010000084">
    <property type="protein sequence ID" value="KAK2552754.1"/>
    <property type="molecule type" value="Genomic_DNA"/>
</dbReference>
<evidence type="ECO:0000256" key="4">
    <source>
        <dbReference type="ARBA" id="ARBA00022801"/>
    </source>
</evidence>
<protein>
    <submittedName>
        <fullName evidence="11">Endothelin-converting enzyme 1</fullName>
    </submittedName>
</protein>
<sequence length="700" mass="80227">MEGTKFSLAEGKAENRRDIPSSPDSVKLLMTTESQKSDYEHRLKKKVKLLICCVAFLVTIIVILAVLFGVLFSKQAKSAMQPTQSSWASVYPCITKECVLTSTELLNYVDTTVDPCEDFFNYACGGWIKRNPLPDKETIWNQFSKLEAEADEFVRDVLESKEIHAKYSKLRSFQKGMAYYKSCVDIETINRRGSKPLDDLIREYGSWTITSGEWDQNSWNMVEYLALMRRKLSISPFFTAFVGADPRNSSENIIQVNPTASLGLSQSLLTSNSSDSRKAMPLGRIVYDDPKLYKKLKIKELNRHTGTHKIDWKEYLDQLLFPVTGFRITNEQEVVVYGIDFLANITNLLKETSNRTLANYMMWMVVDSFYLRLGDVFDDISKNFYLNLDNYWEPTRRQDLCIQLMKAKYFEAPLSRIYVDQLFSGDSKKFAKELADGIREAFEQNLNDLDWMDDKTKHVAIRKAKMMKENIGYPDYIEDDKLLDNEFKDVICNQSTYFENELSLDEASTVKDLSALGKPVDDSKAMLYGGVGAIMGHELTHGFDVDGRRFDAKGDERDWWSKETLAAFKRKTECLKRQYSNFTIDGETVDGEHTLSENIADNGGIKQAFRAYKNWVSKNGEEQRLPGMNFTNEQIFFISFARNWCEVFSSQGQDIIMTSEHSPGPWRAKGPVMNFPEFAKAFNCRLGSPMNPVAKCDVCN</sequence>
<evidence type="ECO:0000256" key="7">
    <source>
        <dbReference type="SAM" id="MobiDB-lite"/>
    </source>
</evidence>
<dbReference type="Proteomes" id="UP001249851">
    <property type="component" value="Unassembled WGS sequence"/>
</dbReference>
<dbReference type="PANTHER" id="PTHR11733">
    <property type="entry name" value="ZINC METALLOPROTEASE FAMILY M13 NEPRILYSIN-RELATED"/>
    <property type="match status" value="1"/>
</dbReference>
<evidence type="ECO:0000313" key="11">
    <source>
        <dbReference type="EMBL" id="KAK2552754.1"/>
    </source>
</evidence>
<keyword evidence="5" id="KW-0862">Zinc</keyword>
<dbReference type="Pfam" id="PF01431">
    <property type="entry name" value="Peptidase_M13"/>
    <property type="match status" value="1"/>
</dbReference>
<evidence type="ECO:0000256" key="6">
    <source>
        <dbReference type="ARBA" id="ARBA00023049"/>
    </source>
</evidence>
<keyword evidence="6" id="KW-0482">Metalloprotease</keyword>
<dbReference type="PANTHER" id="PTHR11733:SF240">
    <property type="entry name" value="GH14155P-RELATED"/>
    <property type="match status" value="1"/>
</dbReference>
<keyword evidence="2" id="KW-0645">Protease</keyword>
<comment type="caution">
    <text evidence="11">The sequence shown here is derived from an EMBL/GenBank/DDBJ whole genome shotgun (WGS) entry which is preliminary data.</text>
</comment>
<dbReference type="PRINTS" id="PR00786">
    <property type="entry name" value="NEPRILYSIN"/>
</dbReference>
<reference evidence="11" key="1">
    <citation type="journal article" date="2023" name="G3 (Bethesda)">
        <title>Whole genome assembly and annotation of the endangered Caribbean coral Acropora cervicornis.</title>
        <authorList>
            <person name="Selwyn J.D."/>
            <person name="Vollmer S.V."/>
        </authorList>
    </citation>
    <scope>NUCLEOTIDE SEQUENCE</scope>
    <source>
        <strain evidence="11">K2</strain>
    </source>
</reference>
<keyword evidence="12" id="KW-1185">Reference proteome</keyword>
<evidence type="ECO:0000256" key="3">
    <source>
        <dbReference type="ARBA" id="ARBA00022723"/>
    </source>
</evidence>
<dbReference type="PROSITE" id="PS51885">
    <property type="entry name" value="NEPRILYSIN"/>
    <property type="match status" value="1"/>
</dbReference>
<feature type="transmembrane region" description="Helical" evidence="8">
    <location>
        <begin position="49"/>
        <end position="72"/>
    </location>
</feature>
<evidence type="ECO:0000256" key="1">
    <source>
        <dbReference type="ARBA" id="ARBA00001947"/>
    </source>
</evidence>
<proteinExistence type="predicted"/>
<dbReference type="Gene3D" id="1.10.1380.10">
    <property type="entry name" value="Neutral endopeptidase , domain2"/>
    <property type="match status" value="2"/>
</dbReference>
<feature type="domain" description="Peptidase M13 N-terminal" evidence="10">
    <location>
        <begin position="115"/>
        <end position="273"/>
    </location>
</feature>
<feature type="domain" description="Peptidase M13 C-terminal" evidence="9">
    <location>
        <begin position="523"/>
        <end position="698"/>
    </location>
</feature>
<dbReference type="GO" id="GO:0046872">
    <property type="term" value="F:metal ion binding"/>
    <property type="evidence" value="ECO:0007669"/>
    <property type="project" value="UniProtKB-KW"/>
</dbReference>
<reference evidence="11" key="2">
    <citation type="journal article" date="2023" name="Science">
        <title>Genomic signatures of disease resistance in endangered staghorn corals.</title>
        <authorList>
            <person name="Vollmer S.V."/>
            <person name="Selwyn J.D."/>
            <person name="Despard B.A."/>
            <person name="Roesel C.L."/>
        </authorList>
    </citation>
    <scope>NUCLEOTIDE SEQUENCE</scope>
    <source>
        <strain evidence="11">K2</strain>
    </source>
</reference>
<dbReference type="InterPro" id="IPR042089">
    <property type="entry name" value="Peptidase_M13_dom_2"/>
</dbReference>
<dbReference type="Gene3D" id="3.40.390.10">
    <property type="entry name" value="Collagenase (Catalytic Domain)"/>
    <property type="match status" value="3"/>
</dbReference>
<dbReference type="Pfam" id="PF05649">
    <property type="entry name" value="Peptidase_M13_N"/>
    <property type="match status" value="2"/>
</dbReference>
<comment type="cofactor">
    <cofactor evidence="1">
        <name>Zn(2+)</name>
        <dbReference type="ChEBI" id="CHEBI:29105"/>
    </cofactor>
</comment>
<dbReference type="InterPro" id="IPR008753">
    <property type="entry name" value="Peptidase_M13_N"/>
</dbReference>
<dbReference type="GO" id="GO:0004222">
    <property type="term" value="F:metalloendopeptidase activity"/>
    <property type="evidence" value="ECO:0007669"/>
    <property type="project" value="InterPro"/>
</dbReference>
<evidence type="ECO:0000256" key="8">
    <source>
        <dbReference type="SAM" id="Phobius"/>
    </source>
</evidence>
<dbReference type="InterPro" id="IPR024079">
    <property type="entry name" value="MetalloPept_cat_dom_sf"/>
</dbReference>
<gene>
    <name evidence="11" type="ORF">P5673_026205</name>
</gene>
<dbReference type="InterPro" id="IPR018497">
    <property type="entry name" value="Peptidase_M13_C"/>
</dbReference>
<dbReference type="AlphaFoldDB" id="A0AAD9UWN6"/>
<keyword evidence="8" id="KW-0472">Membrane</keyword>
<dbReference type="GO" id="GO:0005886">
    <property type="term" value="C:plasma membrane"/>
    <property type="evidence" value="ECO:0007669"/>
    <property type="project" value="TreeGrafter"/>
</dbReference>
<evidence type="ECO:0000256" key="2">
    <source>
        <dbReference type="ARBA" id="ARBA00022670"/>
    </source>
</evidence>
<keyword evidence="3" id="KW-0479">Metal-binding</keyword>
<keyword evidence="4" id="KW-0378">Hydrolase</keyword>
<evidence type="ECO:0000259" key="9">
    <source>
        <dbReference type="Pfam" id="PF01431"/>
    </source>
</evidence>